<proteinExistence type="predicted"/>
<accession>A0AAV8UTW0</accession>
<evidence type="ECO:0000313" key="2">
    <source>
        <dbReference type="EMBL" id="KAJ8905974.1"/>
    </source>
</evidence>
<dbReference type="AlphaFoldDB" id="A0AAV8UTW0"/>
<keyword evidence="3" id="KW-1185">Reference proteome</keyword>
<organism evidence="2 3">
    <name type="scientific">Rhodosorus marinus</name>
    <dbReference type="NCBI Taxonomy" id="101924"/>
    <lineage>
        <taxon>Eukaryota</taxon>
        <taxon>Rhodophyta</taxon>
        <taxon>Stylonematophyceae</taxon>
        <taxon>Stylonematales</taxon>
        <taxon>Stylonemataceae</taxon>
        <taxon>Rhodosorus</taxon>
    </lineage>
</organism>
<dbReference type="InterPro" id="IPR005031">
    <property type="entry name" value="COQ10_START"/>
</dbReference>
<feature type="domain" description="Coenzyme Q-binding protein COQ10 START" evidence="1">
    <location>
        <begin position="63"/>
        <end position="196"/>
    </location>
</feature>
<sequence>MQTLVLEKTDVLRSRDDTRSLISSAKVPGAAVCHHSQLDREGLGVEIQRTGGNSRRIISSIDIQRPSSLVWKVLTDYNRLADFIPNLAVSRLRPHPSGGIRLEQSGVQSVMGFAFNASVVLDMTEVNSDQLDKELRFDLHQSRELKEFRGTWFLQSINNNKDTRLWYEVNIAPKGLVPTRLVEWRIKEDVPANLKSVKRRIEKVMEGDIYYEPPMSPGRQLPLSSLPLVQ</sequence>
<dbReference type="EMBL" id="JAMWBK010000004">
    <property type="protein sequence ID" value="KAJ8905974.1"/>
    <property type="molecule type" value="Genomic_DNA"/>
</dbReference>
<dbReference type="PANTHER" id="PTHR34060">
    <property type="entry name" value="POLYKETIDE CYCLASE / DEHYDRASE AND LIPID TRANSPORT PROTEIN"/>
    <property type="match status" value="1"/>
</dbReference>
<reference evidence="2 3" key="1">
    <citation type="journal article" date="2023" name="Nat. Commun.">
        <title>Origin of minicircular mitochondrial genomes in red algae.</title>
        <authorList>
            <person name="Lee Y."/>
            <person name="Cho C.H."/>
            <person name="Lee Y.M."/>
            <person name="Park S.I."/>
            <person name="Yang J.H."/>
            <person name="West J.A."/>
            <person name="Bhattacharya D."/>
            <person name="Yoon H.S."/>
        </authorList>
    </citation>
    <scope>NUCLEOTIDE SEQUENCE [LARGE SCALE GENOMIC DNA]</scope>
    <source>
        <strain evidence="2 3">CCMP1338</strain>
        <tissue evidence="2">Whole cell</tissue>
    </source>
</reference>
<evidence type="ECO:0000313" key="3">
    <source>
        <dbReference type="Proteomes" id="UP001157974"/>
    </source>
</evidence>
<gene>
    <name evidence="2" type="ORF">NDN08_002475</name>
</gene>
<evidence type="ECO:0000259" key="1">
    <source>
        <dbReference type="Pfam" id="PF03364"/>
    </source>
</evidence>
<comment type="caution">
    <text evidence="2">The sequence shown here is derived from an EMBL/GenBank/DDBJ whole genome shotgun (WGS) entry which is preliminary data.</text>
</comment>
<dbReference type="Pfam" id="PF03364">
    <property type="entry name" value="Polyketide_cyc"/>
    <property type="match status" value="1"/>
</dbReference>
<dbReference type="InterPro" id="IPR023393">
    <property type="entry name" value="START-like_dom_sf"/>
</dbReference>
<dbReference type="Proteomes" id="UP001157974">
    <property type="component" value="Unassembled WGS sequence"/>
</dbReference>
<protein>
    <recommendedName>
        <fullName evidence="1">Coenzyme Q-binding protein COQ10 START domain-containing protein</fullName>
    </recommendedName>
</protein>
<dbReference type="SUPFAM" id="SSF55961">
    <property type="entry name" value="Bet v1-like"/>
    <property type="match status" value="1"/>
</dbReference>
<dbReference type="Gene3D" id="3.30.530.20">
    <property type="match status" value="1"/>
</dbReference>
<name>A0AAV8UTW0_9RHOD</name>
<dbReference type="PANTHER" id="PTHR34060:SF1">
    <property type="entry name" value="POLYKETIDE CYCLASE _ DEHYDRASE AND LIPID TRANSPORT PROTEIN"/>
    <property type="match status" value="1"/>
</dbReference>